<evidence type="ECO:0000256" key="2">
    <source>
        <dbReference type="ARBA" id="ARBA00023125"/>
    </source>
</evidence>
<protein>
    <recommendedName>
        <fullName evidence="9">Integrase</fullName>
    </recommendedName>
</protein>
<evidence type="ECO:0000256" key="3">
    <source>
        <dbReference type="ARBA" id="ARBA00023172"/>
    </source>
</evidence>
<dbReference type="InterPro" id="IPR002104">
    <property type="entry name" value="Integrase_catalytic"/>
</dbReference>
<dbReference type="PANTHER" id="PTHR30349:SF94">
    <property type="entry name" value="INTEGRASE_RECOMBINASE HI_1414-RELATED"/>
    <property type="match status" value="1"/>
</dbReference>
<dbReference type="InterPro" id="IPR050090">
    <property type="entry name" value="Tyrosine_recombinase_XerCD"/>
</dbReference>
<dbReference type="GO" id="GO:0003677">
    <property type="term" value="F:DNA binding"/>
    <property type="evidence" value="ECO:0007669"/>
    <property type="project" value="UniProtKB-UniRule"/>
</dbReference>
<gene>
    <name evidence="7" type="ORF">AKJ29_07315</name>
</gene>
<evidence type="ECO:0000313" key="7">
    <source>
        <dbReference type="EMBL" id="KPN62086.1"/>
    </source>
</evidence>
<evidence type="ECO:0000256" key="4">
    <source>
        <dbReference type="PROSITE-ProRule" id="PRU01248"/>
    </source>
</evidence>
<dbReference type="PANTHER" id="PTHR30349">
    <property type="entry name" value="PHAGE INTEGRASE-RELATED"/>
    <property type="match status" value="1"/>
</dbReference>
<dbReference type="RefSeq" id="WP_055191439.1">
    <property type="nucleotide sequence ID" value="NZ_FPBS01000029.1"/>
</dbReference>
<evidence type="ECO:0000259" key="5">
    <source>
        <dbReference type="PROSITE" id="PS51898"/>
    </source>
</evidence>
<dbReference type="InterPro" id="IPR044068">
    <property type="entry name" value="CB"/>
</dbReference>
<dbReference type="InterPro" id="IPR010998">
    <property type="entry name" value="Integrase_recombinase_N"/>
</dbReference>
<keyword evidence="1" id="KW-0229">DNA integration</keyword>
<dbReference type="SUPFAM" id="SSF56349">
    <property type="entry name" value="DNA breaking-rejoining enzymes"/>
    <property type="match status" value="1"/>
</dbReference>
<dbReference type="InterPro" id="IPR028259">
    <property type="entry name" value="AP2-like_int_N"/>
</dbReference>
<comment type="caution">
    <text evidence="7">The sequence shown here is derived from an EMBL/GenBank/DDBJ whole genome shotgun (WGS) entry which is preliminary data.</text>
</comment>
<dbReference type="GO" id="GO:0015074">
    <property type="term" value="P:DNA integration"/>
    <property type="evidence" value="ECO:0007669"/>
    <property type="project" value="UniProtKB-KW"/>
</dbReference>
<dbReference type="STRING" id="154981.AKJ29_07315"/>
<dbReference type="AlphaFoldDB" id="A0A0P7J329"/>
<name>A0A0P7J329_9RHOB</name>
<evidence type="ECO:0008006" key="9">
    <source>
        <dbReference type="Google" id="ProtNLM"/>
    </source>
</evidence>
<reference evidence="7 8" key="1">
    <citation type="submission" date="2015-09" db="EMBL/GenBank/DDBJ databases">
        <title>Draft genome sequence of Aliiroseovarius crassostreae CV919-312TSm, the causative agent of Roseovarius Oyster Disease (formerly Juvenile Oyster Disease).</title>
        <authorList>
            <person name="Kessner L."/>
            <person name="Spinard E."/>
            <person name="Nelson D."/>
        </authorList>
    </citation>
    <scope>NUCLEOTIDE SEQUENCE [LARGE SCALE GENOMIC DNA]</scope>
    <source>
        <strain evidence="7 8">CV919-312</strain>
    </source>
</reference>
<evidence type="ECO:0000259" key="6">
    <source>
        <dbReference type="PROSITE" id="PS51900"/>
    </source>
</evidence>
<feature type="domain" description="Core-binding (CB)" evidence="6">
    <location>
        <begin position="55"/>
        <end position="139"/>
    </location>
</feature>
<keyword evidence="3" id="KW-0233">DNA recombination</keyword>
<dbReference type="Gene3D" id="1.10.150.130">
    <property type="match status" value="1"/>
</dbReference>
<dbReference type="OrthoDB" id="6388170at2"/>
<evidence type="ECO:0000256" key="1">
    <source>
        <dbReference type="ARBA" id="ARBA00022908"/>
    </source>
</evidence>
<dbReference type="GO" id="GO:0006310">
    <property type="term" value="P:DNA recombination"/>
    <property type="evidence" value="ECO:0007669"/>
    <property type="project" value="UniProtKB-KW"/>
</dbReference>
<organism evidence="7 8">
    <name type="scientific">Aliiroseovarius crassostreae</name>
    <dbReference type="NCBI Taxonomy" id="154981"/>
    <lineage>
        <taxon>Bacteria</taxon>
        <taxon>Pseudomonadati</taxon>
        <taxon>Pseudomonadota</taxon>
        <taxon>Alphaproteobacteria</taxon>
        <taxon>Rhodobacterales</taxon>
        <taxon>Paracoccaceae</taxon>
        <taxon>Aliiroseovarius</taxon>
    </lineage>
</organism>
<proteinExistence type="predicted"/>
<evidence type="ECO:0000313" key="8">
    <source>
        <dbReference type="Proteomes" id="UP000050471"/>
    </source>
</evidence>
<dbReference type="InterPro" id="IPR013762">
    <property type="entry name" value="Integrase-like_cat_sf"/>
</dbReference>
<dbReference type="PROSITE" id="PS51898">
    <property type="entry name" value="TYR_RECOMBINASE"/>
    <property type="match status" value="1"/>
</dbReference>
<dbReference type="Gene3D" id="1.10.443.10">
    <property type="entry name" value="Intergrase catalytic core"/>
    <property type="match status" value="1"/>
</dbReference>
<dbReference type="InterPro" id="IPR011010">
    <property type="entry name" value="DNA_brk_join_enz"/>
</dbReference>
<keyword evidence="8" id="KW-1185">Reference proteome</keyword>
<dbReference type="PROSITE" id="PS51900">
    <property type="entry name" value="CB"/>
    <property type="match status" value="1"/>
</dbReference>
<accession>A0A0P7J329</accession>
<keyword evidence="2 4" id="KW-0238">DNA-binding</keyword>
<sequence>MATILKTDHGWQAQVARRVDGKSVRKAKTFKTKREAQVWAREFEVGIAAGTASSDTMRQVFDRYALERSKGKKGERWEVIRLNRFAADLVRGKALGEYIIGDVTTADLVAWRDMRLGQVQPASVSREMNLLKHVFVTATKEWGLLQINPMADVKRPKRAKRRTRRVFQDEIDKLSEALDLNASPWVTEKQITGAMFLFAIETAMRSGEIRDITNRHVSGNTVHLPETKNDLARDVPLTTRALEILEAVRGNKTEPDQHPFDIDAESRDSVFRAAVKRAKIENLHFHDTRHEAITRLAKRLEILDLARMTGHKNLNELLTYYEASADELAKRLNSPTSNDDTK</sequence>
<dbReference type="EMBL" id="LKBA01000019">
    <property type="protein sequence ID" value="KPN62086.1"/>
    <property type="molecule type" value="Genomic_DNA"/>
</dbReference>
<dbReference type="Pfam" id="PF00589">
    <property type="entry name" value="Phage_integrase"/>
    <property type="match status" value="1"/>
</dbReference>
<dbReference type="CDD" id="cd00796">
    <property type="entry name" value="INT_Rci_Hp1_C"/>
    <property type="match status" value="1"/>
</dbReference>
<dbReference type="Pfam" id="PF14657">
    <property type="entry name" value="Arm-DNA-bind_4"/>
    <property type="match status" value="1"/>
</dbReference>
<feature type="domain" description="Tyr recombinase" evidence="5">
    <location>
        <begin position="161"/>
        <end position="333"/>
    </location>
</feature>
<dbReference type="Proteomes" id="UP000050471">
    <property type="component" value="Unassembled WGS sequence"/>
</dbReference>